<proteinExistence type="predicted"/>
<evidence type="ECO:0000313" key="3">
    <source>
        <dbReference type="EMBL" id="GFH02991.1"/>
    </source>
</evidence>
<keyword evidence="1" id="KW-0732">Signal</keyword>
<dbReference type="InterPro" id="IPR007969">
    <property type="entry name" value="DUF732"/>
</dbReference>
<feature type="chain" id="PRO_5029685436" description="DUF732 domain-containing protein" evidence="1">
    <location>
        <begin position="25"/>
        <end position="108"/>
    </location>
</feature>
<dbReference type="Proteomes" id="UP000465304">
    <property type="component" value="Unassembled WGS sequence"/>
</dbReference>
<accession>A0A7I9ZPK3</accession>
<feature type="signal peptide" evidence="1">
    <location>
        <begin position="1"/>
        <end position="24"/>
    </location>
</feature>
<sequence>MMTRIVVAAGLLLSMSLGTPSAKAIDDEDEAFLQYYMTLGGQLSGNDDAEAVIQIGEYFCSVLRSGGRQSDAYIPLYEKYQDANDRQTVGQATAAAVMIYCPDQLDSA</sequence>
<dbReference type="AlphaFoldDB" id="A0A7I9ZPK3"/>
<name>A0A7I9ZPK3_9MYCO</name>
<dbReference type="Pfam" id="PF05305">
    <property type="entry name" value="DUF732"/>
    <property type="match status" value="1"/>
</dbReference>
<evidence type="ECO:0000313" key="4">
    <source>
        <dbReference type="Proteomes" id="UP000465304"/>
    </source>
</evidence>
<protein>
    <recommendedName>
        <fullName evidence="2">DUF732 domain-containing protein</fullName>
    </recommendedName>
</protein>
<feature type="domain" description="DUF732" evidence="2">
    <location>
        <begin position="29"/>
        <end position="103"/>
    </location>
</feature>
<keyword evidence="4" id="KW-1185">Reference proteome</keyword>
<dbReference type="RefSeq" id="WP_163890327.1">
    <property type="nucleotide sequence ID" value="NZ_BLLB01000002.1"/>
</dbReference>
<dbReference type="EMBL" id="BLLB01000002">
    <property type="protein sequence ID" value="GFH02991.1"/>
    <property type="molecule type" value="Genomic_DNA"/>
</dbReference>
<evidence type="ECO:0000256" key="1">
    <source>
        <dbReference type="SAM" id="SignalP"/>
    </source>
</evidence>
<evidence type="ECO:0000259" key="2">
    <source>
        <dbReference type="Pfam" id="PF05305"/>
    </source>
</evidence>
<reference evidence="3 4" key="1">
    <citation type="journal article" date="2019" name="Emerg. Microbes Infect.">
        <title>Comprehensive subspecies identification of 175 nontuberculous mycobacteria species based on 7547 genomic profiles.</title>
        <authorList>
            <person name="Matsumoto Y."/>
            <person name="Kinjo T."/>
            <person name="Motooka D."/>
            <person name="Nabeya D."/>
            <person name="Jung N."/>
            <person name="Uechi K."/>
            <person name="Horii T."/>
            <person name="Iida T."/>
            <person name="Fujita J."/>
            <person name="Nakamura S."/>
        </authorList>
    </citation>
    <scope>NUCLEOTIDE SEQUENCE [LARGE SCALE GENOMIC DNA]</scope>
    <source>
        <strain evidence="3 4">JCM 30996</strain>
    </source>
</reference>
<organism evidence="3 4">
    <name type="scientific">Mycolicibacterium hippocampi</name>
    <dbReference type="NCBI Taxonomy" id="659824"/>
    <lineage>
        <taxon>Bacteria</taxon>
        <taxon>Bacillati</taxon>
        <taxon>Actinomycetota</taxon>
        <taxon>Actinomycetes</taxon>
        <taxon>Mycobacteriales</taxon>
        <taxon>Mycobacteriaceae</taxon>
        <taxon>Mycolicibacterium</taxon>
    </lineage>
</organism>
<comment type="caution">
    <text evidence="3">The sequence shown here is derived from an EMBL/GenBank/DDBJ whole genome shotgun (WGS) entry which is preliminary data.</text>
</comment>
<gene>
    <name evidence="3" type="ORF">MHIP_34740</name>
</gene>